<evidence type="ECO:0000256" key="1">
    <source>
        <dbReference type="SAM" id="SignalP"/>
    </source>
</evidence>
<proteinExistence type="predicted"/>
<dbReference type="Proteomes" id="UP001172083">
    <property type="component" value="Unassembled WGS sequence"/>
</dbReference>
<accession>A0ABT8LGP3</accession>
<dbReference type="RefSeq" id="WP_346762307.1">
    <property type="nucleotide sequence ID" value="NZ_JAUJEB010000012.1"/>
</dbReference>
<feature type="chain" id="PRO_5046942229" description="NIPSNAP family containing protein" evidence="1">
    <location>
        <begin position="26"/>
        <end position="278"/>
    </location>
</feature>
<gene>
    <name evidence="2" type="ORF">QQ020_33165</name>
</gene>
<evidence type="ECO:0000313" key="2">
    <source>
        <dbReference type="EMBL" id="MDN5216969.1"/>
    </source>
</evidence>
<feature type="signal peptide" evidence="1">
    <location>
        <begin position="1"/>
        <end position="25"/>
    </location>
</feature>
<name>A0ABT8LGP3_9BACT</name>
<sequence length="278" mass="31919">MNKNMLLMFCILSLSVLISSPLLHAQDQPQSTIYVEVDYMKARPGGDYMSLEKDIWKALHQERIKNGDIVGWYLYGVKFPYGQNTDYDYVTVTVYNDIAKLEDPYKQIEAMAKKAYPDMDIAELSKKTAAARDLVWGEVFTVTDEAIPGPSASPAQFIAVNFMEVEQGKGAAYEEMERELVKPVHAARAEAGDMQDWLLLSRMAPWGDEYEYQYMTVDLYGSWENMSKDSFGEAWKKVHPEKDMATFYEKILETRTLKRQETWQLLDYITEGDIAASE</sequence>
<organism evidence="2 3">
    <name type="scientific">Agaribacillus aureus</name>
    <dbReference type="NCBI Taxonomy" id="3051825"/>
    <lineage>
        <taxon>Bacteria</taxon>
        <taxon>Pseudomonadati</taxon>
        <taxon>Bacteroidota</taxon>
        <taxon>Cytophagia</taxon>
        <taxon>Cytophagales</taxon>
        <taxon>Splendidivirgaceae</taxon>
        <taxon>Agaribacillus</taxon>
    </lineage>
</organism>
<protein>
    <recommendedName>
        <fullName evidence="4">NIPSNAP family containing protein</fullName>
    </recommendedName>
</protein>
<keyword evidence="1" id="KW-0732">Signal</keyword>
<evidence type="ECO:0008006" key="4">
    <source>
        <dbReference type="Google" id="ProtNLM"/>
    </source>
</evidence>
<keyword evidence="3" id="KW-1185">Reference proteome</keyword>
<comment type="caution">
    <text evidence="2">The sequence shown here is derived from an EMBL/GenBank/DDBJ whole genome shotgun (WGS) entry which is preliminary data.</text>
</comment>
<reference evidence="2" key="1">
    <citation type="submission" date="2023-06" db="EMBL/GenBank/DDBJ databases">
        <title>Genomic of Agaribacillus aureum.</title>
        <authorList>
            <person name="Wang G."/>
        </authorList>
    </citation>
    <scope>NUCLEOTIDE SEQUENCE</scope>
    <source>
        <strain evidence="2">BMA12</strain>
    </source>
</reference>
<dbReference type="EMBL" id="JAUJEB010000012">
    <property type="protein sequence ID" value="MDN5216969.1"/>
    <property type="molecule type" value="Genomic_DNA"/>
</dbReference>
<evidence type="ECO:0000313" key="3">
    <source>
        <dbReference type="Proteomes" id="UP001172083"/>
    </source>
</evidence>